<proteinExistence type="predicted"/>
<protein>
    <submittedName>
        <fullName evidence="1">Uncharacterized protein</fullName>
    </submittedName>
</protein>
<organism evidence="1 2">
    <name type="scientific">Vespula maculifrons</name>
    <name type="common">Eastern yellow jacket</name>
    <name type="synonym">Wasp</name>
    <dbReference type="NCBI Taxonomy" id="7453"/>
    <lineage>
        <taxon>Eukaryota</taxon>
        <taxon>Metazoa</taxon>
        <taxon>Ecdysozoa</taxon>
        <taxon>Arthropoda</taxon>
        <taxon>Hexapoda</taxon>
        <taxon>Insecta</taxon>
        <taxon>Pterygota</taxon>
        <taxon>Neoptera</taxon>
        <taxon>Endopterygota</taxon>
        <taxon>Hymenoptera</taxon>
        <taxon>Apocrita</taxon>
        <taxon>Aculeata</taxon>
        <taxon>Vespoidea</taxon>
        <taxon>Vespidae</taxon>
        <taxon>Vespinae</taxon>
        <taxon>Vespula</taxon>
    </lineage>
</organism>
<comment type="caution">
    <text evidence="1">The sequence shown here is derived from an EMBL/GenBank/DDBJ whole genome shotgun (WGS) entry which is preliminary data.</text>
</comment>
<sequence>MAFEETMKVDYPKNGFPNETNNGVDDEFLDYSLVVDNCSRFSNWFCKSKCFNLELKKRGIKYTSMISKLVELLHL</sequence>
<name>A0ABD2CGQ9_VESMC</name>
<accession>A0ABD2CGQ9</accession>
<gene>
    <name evidence="1" type="ORF">V1477_006802</name>
</gene>
<reference evidence="1 2" key="1">
    <citation type="journal article" date="2024" name="Ann. Entomol. Soc. Am.">
        <title>Genomic analyses of the southern and eastern yellowjacket wasps (Hymenoptera: Vespidae) reveal evolutionary signatures of social life.</title>
        <authorList>
            <person name="Catto M.A."/>
            <person name="Caine P.B."/>
            <person name="Orr S.E."/>
            <person name="Hunt B.G."/>
            <person name="Goodisman M.A.D."/>
        </authorList>
    </citation>
    <scope>NUCLEOTIDE SEQUENCE [LARGE SCALE GENOMIC DNA]</scope>
    <source>
        <strain evidence="1">232</strain>
        <tissue evidence="1">Head and thorax</tissue>
    </source>
</reference>
<dbReference type="Proteomes" id="UP001607303">
    <property type="component" value="Unassembled WGS sequence"/>
</dbReference>
<evidence type="ECO:0000313" key="1">
    <source>
        <dbReference type="EMBL" id="KAL2744260.1"/>
    </source>
</evidence>
<dbReference type="AlphaFoldDB" id="A0ABD2CGQ9"/>
<keyword evidence="2" id="KW-1185">Reference proteome</keyword>
<dbReference type="EMBL" id="JAYRBN010000050">
    <property type="protein sequence ID" value="KAL2744260.1"/>
    <property type="molecule type" value="Genomic_DNA"/>
</dbReference>
<evidence type="ECO:0000313" key="2">
    <source>
        <dbReference type="Proteomes" id="UP001607303"/>
    </source>
</evidence>